<dbReference type="PROSITE" id="PS51257">
    <property type="entry name" value="PROKAR_LIPOPROTEIN"/>
    <property type="match status" value="1"/>
</dbReference>
<accession>A0ABN3QZU8</accession>
<feature type="signal peptide" evidence="1">
    <location>
        <begin position="1"/>
        <end position="26"/>
    </location>
</feature>
<evidence type="ECO:0000256" key="1">
    <source>
        <dbReference type="SAM" id="SignalP"/>
    </source>
</evidence>
<dbReference type="EMBL" id="BAAASJ010000036">
    <property type="protein sequence ID" value="GAA2639596.1"/>
    <property type="molecule type" value="Genomic_DNA"/>
</dbReference>
<evidence type="ECO:0008006" key="4">
    <source>
        <dbReference type="Google" id="ProtNLM"/>
    </source>
</evidence>
<proteinExistence type="predicted"/>
<name>A0ABN3QZU8_9ACTN</name>
<protein>
    <recommendedName>
        <fullName evidence="4">Lipoprotein</fullName>
    </recommendedName>
</protein>
<gene>
    <name evidence="2" type="ORF">GCM10010307_39080</name>
</gene>
<evidence type="ECO:0000313" key="2">
    <source>
        <dbReference type="EMBL" id="GAA2639596.1"/>
    </source>
</evidence>
<evidence type="ECO:0000313" key="3">
    <source>
        <dbReference type="Proteomes" id="UP001500151"/>
    </source>
</evidence>
<dbReference type="Proteomes" id="UP001500151">
    <property type="component" value="Unassembled WGS sequence"/>
</dbReference>
<organism evidence="2 3">
    <name type="scientific">Streptomyces vastus</name>
    <dbReference type="NCBI Taxonomy" id="285451"/>
    <lineage>
        <taxon>Bacteria</taxon>
        <taxon>Bacillati</taxon>
        <taxon>Actinomycetota</taxon>
        <taxon>Actinomycetes</taxon>
        <taxon>Kitasatosporales</taxon>
        <taxon>Streptomycetaceae</taxon>
        <taxon>Streptomyces</taxon>
    </lineage>
</organism>
<keyword evidence="1" id="KW-0732">Signal</keyword>
<comment type="caution">
    <text evidence="2">The sequence shown here is derived from an EMBL/GenBank/DDBJ whole genome shotgun (WGS) entry which is preliminary data.</text>
</comment>
<feature type="chain" id="PRO_5047440332" description="Lipoprotein" evidence="1">
    <location>
        <begin position="27"/>
        <end position="144"/>
    </location>
</feature>
<dbReference type="RefSeq" id="WP_344391566.1">
    <property type="nucleotide sequence ID" value="NZ_BAAASJ010000036.1"/>
</dbReference>
<sequence>MKPTPHTAAVLALCAALFGGATACTAEDTAKADKVGVAETLPTDTDKKQSKKQAEDFRSWVKEHGTTQQKAAVLRVDRIIGEWNEHTGNAYISTDINGGKTEVKDPQAAVDAIVKAFSGWKDSDQGYVSVYDVFGNAMVTNQQF</sequence>
<reference evidence="2 3" key="1">
    <citation type="journal article" date="2019" name="Int. J. Syst. Evol. Microbiol.">
        <title>The Global Catalogue of Microorganisms (GCM) 10K type strain sequencing project: providing services to taxonomists for standard genome sequencing and annotation.</title>
        <authorList>
            <consortium name="The Broad Institute Genomics Platform"/>
            <consortium name="The Broad Institute Genome Sequencing Center for Infectious Disease"/>
            <person name="Wu L."/>
            <person name="Ma J."/>
        </authorList>
    </citation>
    <scope>NUCLEOTIDE SEQUENCE [LARGE SCALE GENOMIC DNA]</scope>
    <source>
        <strain evidence="2 3">JCM 4524</strain>
    </source>
</reference>
<keyword evidence="3" id="KW-1185">Reference proteome</keyword>